<dbReference type="OrthoDB" id="448427at2759"/>
<evidence type="ECO:0000256" key="2">
    <source>
        <dbReference type="ARBA" id="ARBA00006375"/>
    </source>
</evidence>
<evidence type="ECO:0000313" key="11">
    <source>
        <dbReference type="Proteomes" id="UP000736335"/>
    </source>
</evidence>
<comment type="similarity">
    <text evidence="2 9">Belongs to the mitochondrial carrier (TC 2.A.29) family.</text>
</comment>
<reference evidence="10" key="1">
    <citation type="journal article" date="2020" name="Nat. Commun.">
        <title>Large-scale genome sequencing of mycorrhizal fungi provides insights into the early evolution of symbiotic traits.</title>
        <authorList>
            <person name="Miyauchi S."/>
            <person name="Kiss E."/>
            <person name="Kuo A."/>
            <person name="Drula E."/>
            <person name="Kohler A."/>
            <person name="Sanchez-Garcia M."/>
            <person name="Morin E."/>
            <person name="Andreopoulos B."/>
            <person name="Barry K.W."/>
            <person name="Bonito G."/>
            <person name="Buee M."/>
            <person name="Carver A."/>
            <person name="Chen C."/>
            <person name="Cichocki N."/>
            <person name="Clum A."/>
            <person name="Culley D."/>
            <person name="Crous P.W."/>
            <person name="Fauchery L."/>
            <person name="Girlanda M."/>
            <person name="Hayes R.D."/>
            <person name="Keri Z."/>
            <person name="LaButti K."/>
            <person name="Lipzen A."/>
            <person name="Lombard V."/>
            <person name="Magnuson J."/>
            <person name="Maillard F."/>
            <person name="Murat C."/>
            <person name="Nolan M."/>
            <person name="Ohm R.A."/>
            <person name="Pangilinan J."/>
            <person name="Pereira M.F."/>
            <person name="Perotto S."/>
            <person name="Peter M."/>
            <person name="Pfister S."/>
            <person name="Riley R."/>
            <person name="Sitrit Y."/>
            <person name="Stielow J.B."/>
            <person name="Szollosi G."/>
            <person name="Zifcakova L."/>
            <person name="Stursova M."/>
            <person name="Spatafora J.W."/>
            <person name="Tedersoo L."/>
            <person name="Vaario L.M."/>
            <person name="Yamada A."/>
            <person name="Yan M."/>
            <person name="Wang P."/>
            <person name="Xu J."/>
            <person name="Bruns T."/>
            <person name="Baldrian P."/>
            <person name="Vilgalys R."/>
            <person name="Dunand C."/>
            <person name="Henrissat B."/>
            <person name="Grigoriev I.V."/>
            <person name="Hibbett D."/>
            <person name="Nagy L.G."/>
            <person name="Martin F.M."/>
        </authorList>
    </citation>
    <scope>NUCLEOTIDE SEQUENCE</scope>
    <source>
        <strain evidence="10">UH-Tt-Lm1</strain>
    </source>
</reference>
<proteinExistence type="inferred from homology"/>
<dbReference type="PROSITE" id="PS50920">
    <property type="entry name" value="SOLCAR"/>
    <property type="match status" value="3"/>
</dbReference>
<keyword evidence="5" id="KW-0677">Repeat</keyword>
<accession>A0A9P6HIP8</accession>
<gene>
    <name evidence="10" type="ORF">BJ322DRAFT_695697</name>
</gene>
<dbReference type="InterPro" id="IPR023395">
    <property type="entry name" value="MCP_dom_sf"/>
</dbReference>
<dbReference type="EMBL" id="WIUZ02000005">
    <property type="protein sequence ID" value="KAF9787025.1"/>
    <property type="molecule type" value="Genomic_DNA"/>
</dbReference>
<evidence type="ECO:0000256" key="1">
    <source>
        <dbReference type="ARBA" id="ARBA00004141"/>
    </source>
</evidence>
<name>A0A9P6HIP8_9AGAM</name>
<dbReference type="Proteomes" id="UP000736335">
    <property type="component" value="Unassembled WGS sequence"/>
</dbReference>
<dbReference type="SUPFAM" id="SSF103506">
    <property type="entry name" value="Mitochondrial carrier"/>
    <property type="match status" value="1"/>
</dbReference>
<sequence>MTANANYPFGLGGVAASMAACCTHPLDLTKIRIQTQRTQRASILHVLRTSVLEYGIFRGLFTGISAAIMRQMSYSLVRLGSYEAIKQKLSRKGRVSTAKLLSAAALAGGLGGVAGNPADIILVRMTSDSTRPPERRYNYKHALDGLVKLVKEEGLKGLTRGLTANTTRAVLMNVSQVGSYDFFKDSLLGKPIPWVGYQFQDNMVLHTAASCAAGTVATTVCAPADVIRSRVMAHSGEKGMLQILNQSLRREGPRFLFKGWTPAFVRLGPNTVLLFVFMERLKGAWRASCSS</sequence>
<feature type="repeat" description="Solcar" evidence="8">
    <location>
        <begin position="95"/>
        <end position="186"/>
    </location>
</feature>
<dbReference type="PANTHER" id="PTHR45618">
    <property type="entry name" value="MITOCHONDRIAL DICARBOXYLATE CARRIER-RELATED"/>
    <property type="match status" value="1"/>
</dbReference>
<dbReference type="Pfam" id="PF00153">
    <property type="entry name" value="Mito_carr"/>
    <property type="match status" value="3"/>
</dbReference>
<evidence type="ECO:0000313" key="10">
    <source>
        <dbReference type="EMBL" id="KAF9787025.1"/>
    </source>
</evidence>
<evidence type="ECO:0000256" key="6">
    <source>
        <dbReference type="ARBA" id="ARBA00022989"/>
    </source>
</evidence>
<evidence type="ECO:0000256" key="5">
    <source>
        <dbReference type="ARBA" id="ARBA00022737"/>
    </source>
</evidence>
<evidence type="ECO:0000256" key="8">
    <source>
        <dbReference type="PROSITE-ProRule" id="PRU00282"/>
    </source>
</evidence>
<evidence type="ECO:0000256" key="3">
    <source>
        <dbReference type="ARBA" id="ARBA00022448"/>
    </source>
</evidence>
<evidence type="ECO:0000256" key="7">
    <source>
        <dbReference type="ARBA" id="ARBA00023136"/>
    </source>
</evidence>
<dbReference type="InterPro" id="IPR018108">
    <property type="entry name" value="MCP_transmembrane"/>
</dbReference>
<evidence type="ECO:0000256" key="4">
    <source>
        <dbReference type="ARBA" id="ARBA00022692"/>
    </source>
</evidence>
<keyword evidence="3 9" id="KW-0813">Transport</keyword>
<organism evidence="10 11">
    <name type="scientific">Thelephora terrestris</name>
    <dbReference type="NCBI Taxonomy" id="56493"/>
    <lineage>
        <taxon>Eukaryota</taxon>
        <taxon>Fungi</taxon>
        <taxon>Dikarya</taxon>
        <taxon>Basidiomycota</taxon>
        <taxon>Agaricomycotina</taxon>
        <taxon>Agaricomycetes</taxon>
        <taxon>Thelephorales</taxon>
        <taxon>Thelephoraceae</taxon>
        <taxon>Thelephora</taxon>
    </lineage>
</organism>
<keyword evidence="6" id="KW-1133">Transmembrane helix</keyword>
<dbReference type="InterPro" id="IPR050391">
    <property type="entry name" value="Mito_Metabolite_Transporter"/>
</dbReference>
<keyword evidence="7 8" id="KW-0472">Membrane</keyword>
<comment type="caution">
    <text evidence="10">The sequence shown here is derived from an EMBL/GenBank/DDBJ whole genome shotgun (WGS) entry which is preliminary data.</text>
</comment>
<dbReference type="Gene3D" id="1.50.40.10">
    <property type="entry name" value="Mitochondrial carrier domain"/>
    <property type="match status" value="1"/>
</dbReference>
<dbReference type="AlphaFoldDB" id="A0A9P6HIP8"/>
<evidence type="ECO:0000256" key="9">
    <source>
        <dbReference type="RuleBase" id="RU000488"/>
    </source>
</evidence>
<reference evidence="10" key="2">
    <citation type="submission" date="2020-11" db="EMBL/GenBank/DDBJ databases">
        <authorList>
            <consortium name="DOE Joint Genome Institute"/>
            <person name="Kuo A."/>
            <person name="Miyauchi S."/>
            <person name="Kiss E."/>
            <person name="Drula E."/>
            <person name="Kohler A."/>
            <person name="Sanchez-Garcia M."/>
            <person name="Andreopoulos B."/>
            <person name="Barry K.W."/>
            <person name="Bonito G."/>
            <person name="Buee M."/>
            <person name="Carver A."/>
            <person name="Chen C."/>
            <person name="Cichocki N."/>
            <person name="Clum A."/>
            <person name="Culley D."/>
            <person name="Crous P.W."/>
            <person name="Fauchery L."/>
            <person name="Girlanda M."/>
            <person name="Hayes R."/>
            <person name="Keri Z."/>
            <person name="Labutti K."/>
            <person name="Lipzen A."/>
            <person name="Lombard V."/>
            <person name="Magnuson J."/>
            <person name="Maillard F."/>
            <person name="Morin E."/>
            <person name="Murat C."/>
            <person name="Nolan M."/>
            <person name="Ohm R."/>
            <person name="Pangilinan J."/>
            <person name="Pereira M."/>
            <person name="Perotto S."/>
            <person name="Peter M."/>
            <person name="Riley R."/>
            <person name="Sitrit Y."/>
            <person name="Stielow B."/>
            <person name="Szollosi G."/>
            <person name="Zifcakova L."/>
            <person name="Stursova M."/>
            <person name="Spatafora J.W."/>
            <person name="Tedersoo L."/>
            <person name="Vaario L.-M."/>
            <person name="Yamada A."/>
            <person name="Yan M."/>
            <person name="Wang P."/>
            <person name="Xu J."/>
            <person name="Bruns T."/>
            <person name="Baldrian P."/>
            <person name="Vilgalys R."/>
            <person name="Henrissat B."/>
            <person name="Grigoriev I.V."/>
            <person name="Hibbett D."/>
            <person name="Nagy L.G."/>
            <person name="Martin F.M."/>
        </authorList>
    </citation>
    <scope>NUCLEOTIDE SEQUENCE</scope>
    <source>
        <strain evidence="10">UH-Tt-Lm1</strain>
    </source>
</reference>
<feature type="repeat" description="Solcar" evidence="8">
    <location>
        <begin position="3"/>
        <end position="88"/>
    </location>
</feature>
<feature type="repeat" description="Solcar" evidence="8">
    <location>
        <begin position="201"/>
        <end position="284"/>
    </location>
</feature>
<keyword evidence="11" id="KW-1185">Reference proteome</keyword>
<protein>
    <submittedName>
        <fullName evidence="10">Mitochondrial carrier</fullName>
    </submittedName>
</protein>
<dbReference type="GO" id="GO:0016020">
    <property type="term" value="C:membrane"/>
    <property type="evidence" value="ECO:0007669"/>
    <property type="project" value="UniProtKB-SubCell"/>
</dbReference>
<keyword evidence="4 8" id="KW-0812">Transmembrane</keyword>
<comment type="subcellular location">
    <subcellularLocation>
        <location evidence="1">Membrane</location>
        <topology evidence="1">Multi-pass membrane protein</topology>
    </subcellularLocation>
</comment>